<sequence length="166" mass="19081">MRQLYLQKGMVNFVGAKTIVDRNKEKNYVISSVTNNNNQELCVHDNQNNKIASVEIKENLGNREGMLVVENQNLFLLEQVVTTLSLQEQTDLYLVGDWKELSFDLMKGYRKLGKVRPKWMAFGSSSCEITVFEEQYETILVSTVSAIDYFNAKKESEDSQKVLQII</sequence>
<dbReference type="InterPro" id="IPR025659">
    <property type="entry name" value="Tubby-like_C"/>
</dbReference>
<reference evidence="1 2" key="1">
    <citation type="submission" date="2019-01" db="EMBL/GenBank/DDBJ databases">
        <title>Vagococcus silagei sp. nov. isolated from brewer's grain.</title>
        <authorList>
            <person name="Guu J.-R."/>
        </authorList>
    </citation>
    <scope>NUCLEOTIDE SEQUENCE [LARGE SCALE GENOMIC DNA]</scope>
    <source>
        <strain evidence="1 2">2B-2</strain>
    </source>
</reference>
<proteinExistence type="predicted"/>
<name>A0A4S3B710_9ENTE</name>
<dbReference type="Proteomes" id="UP000310506">
    <property type="component" value="Unassembled WGS sequence"/>
</dbReference>
<dbReference type="EMBL" id="SDGV01000007">
    <property type="protein sequence ID" value="THB61770.1"/>
    <property type="molecule type" value="Genomic_DNA"/>
</dbReference>
<evidence type="ECO:0000313" key="1">
    <source>
        <dbReference type="EMBL" id="THB61770.1"/>
    </source>
</evidence>
<comment type="caution">
    <text evidence="1">The sequence shown here is derived from an EMBL/GenBank/DDBJ whole genome shotgun (WGS) entry which is preliminary data.</text>
</comment>
<evidence type="ECO:0000313" key="2">
    <source>
        <dbReference type="Proteomes" id="UP000310506"/>
    </source>
</evidence>
<dbReference type="SUPFAM" id="SSF54518">
    <property type="entry name" value="Tubby C-terminal domain-like"/>
    <property type="match status" value="1"/>
</dbReference>
<protein>
    <submittedName>
        <fullName evidence="1">Uncharacterized protein</fullName>
    </submittedName>
</protein>
<accession>A0A4S3B710</accession>
<organism evidence="1 2">
    <name type="scientific">Vagococcus silagei</name>
    <dbReference type="NCBI Taxonomy" id="2508885"/>
    <lineage>
        <taxon>Bacteria</taxon>
        <taxon>Bacillati</taxon>
        <taxon>Bacillota</taxon>
        <taxon>Bacilli</taxon>
        <taxon>Lactobacillales</taxon>
        <taxon>Enterococcaceae</taxon>
        <taxon>Vagococcus</taxon>
    </lineage>
</organism>
<dbReference type="AlphaFoldDB" id="A0A4S3B710"/>
<dbReference type="OrthoDB" id="652307at2"/>
<gene>
    <name evidence="1" type="ORF">ESZ54_03080</name>
</gene>
<keyword evidence="2" id="KW-1185">Reference proteome</keyword>
<dbReference type="RefSeq" id="WP_136136218.1">
    <property type="nucleotide sequence ID" value="NZ_SDGV01000007.1"/>
</dbReference>